<dbReference type="AlphaFoldDB" id="L0A2V8"/>
<dbReference type="PANTHER" id="PTHR32120">
    <property type="entry name" value="SMALL RIBOSOMAL SUBUNIT BIOGENESIS GTPASE RSGA"/>
    <property type="match status" value="1"/>
</dbReference>
<keyword evidence="14" id="KW-1185">Reference proteome</keyword>
<keyword evidence="1 10" id="KW-0963">Cytoplasm</keyword>
<feature type="binding site" evidence="10">
    <location>
        <position position="288"/>
    </location>
    <ligand>
        <name>Zn(2+)</name>
        <dbReference type="ChEBI" id="CHEBI:29105"/>
    </ligand>
</feature>
<dbReference type="PANTHER" id="PTHR32120:SF10">
    <property type="entry name" value="SMALL RIBOSOMAL SUBUNIT BIOGENESIS GTPASE RSGA"/>
    <property type="match status" value="1"/>
</dbReference>
<evidence type="ECO:0000256" key="3">
    <source>
        <dbReference type="ARBA" id="ARBA00022723"/>
    </source>
</evidence>
<dbReference type="STRING" id="937777.Deipe_2754"/>
<evidence type="ECO:0000313" key="13">
    <source>
        <dbReference type="EMBL" id="AFZ68218.1"/>
    </source>
</evidence>
<keyword evidence="7 10" id="KW-0862">Zinc</keyword>
<dbReference type="HAMAP" id="MF_01820">
    <property type="entry name" value="GTPase_RsgA"/>
    <property type="match status" value="1"/>
</dbReference>
<dbReference type="Proteomes" id="UP000010467">
    <property type="component" value="Chromosome"/>
</dbReference>
<keyword evidence="3 10" id="KW-0479">Metal-binding</keyword>
<evidence type="ECO:0000256" key="8">
    <source>
        <dbReference type="ARBA" id="ARBA00022884"/>
    </source>
</evidence>
<evidence type="ECO:0000256" key="6">
    <source>
        <dbReference type="ARBA" id="ARBA00022801"/>
    </source>
</evidence>
<keyword evidence="6 10" id="KW-0378">Hydrolase</keyword>
<dbReference type="InterPro" id="IPR010914">
    <property type="entry name" value="RsgA_GTPase_dom"/>
</dbReference>
<keyword evidence="8 10" id="KW-0694">RNA-binding</keyword>
<dbReference type="InterPro" id="IPR004881">
    <property type="entry name" value="Ribosome_biogen_GTPase_RsgA"/>
</dbReference>
<sequence length="342" mass="37050">MHEHLLALGWNDFFEDHFRALNAFGVEPARVASVQKASFRVVTKGGVTSAVPSGLLLHPDAPRSEYPAIGDWVAVRQQEADDTVVVTHVLPRRTRFSRALGAGNPRRPEAVVEQVIATNIDFVFIVTSLDEDFSVRRIERYVAAVTGSGARPVLVLNKADLRGDVDTLRAEVATVAPDVPLHTVSALQSEELGELRGYFTPGTTVALIGSSGVGKSTLTNRLLGHEAAATGAVREWDSKGRHTTTSRELYLLPGGGVLIDNPGLREIAVWAEEVEDTFSDIEALALQCQYRGCTHSGEIGCAVQAAVQEGRLNAGRLENYQRLQAEAGAPRARTKSRKGKRR</sequence>
<evidence type="ECO:0000256" key="2">
    <source>
        <dbReference type="ARBA" id="ARBA00022517"/>
    </source>
</evidence>
<dbReference type="GO" id="GO:0046872">
    <property type="term" value="F:metal ion binding"/>
    <property type="evidence" value="ECO:0007669"/>
    <property type="project" value="UniProtKB-KW"/>
</dbReference>
<protein>
    <recommendedName>
        <fullName evidence="10">Small ribosomal subunit biogenesis GTPase RsgA</fullName>
        <ecNumber evidence="10">3.6.1.-</ecNumber>
    </recommendedName>
</protein>
<name>L0A2V8_DEIPD</name>
<accession>L0A2V8</accession>
<evidence type="ECO:0000256" key="1">
    <source>
        <dbReference type="ARBA" id="ARBA00022490"/>
    </source>
</evidence>
<dbReference type="InterPro" id="IPR030378">
    <property type="entry name" value="G_CP_dom"/>
</dbReference>
<feature type="binding site" evidence="10">
    <location>
        <begin position="157"/>
        <end position="160"/>
    </location>
    <ligand>
        <name>GTP</name>
        <dbReference type="ChEBI" id="CHEBI:37565"/>
    </ligand>
</feature>
<dbReference type="GO" id="GO:0019843">
    <property type="term" value="F:rRNA binding"/>
    <property type="evidence" value="ECO:0007669"/>
    <property type="project" value="UniProtKB-KW"/>
</dbReference>
<dbReference type="PROSITE" id="PS50936">
    <property type="entry name" value="ENGC_GTPASE"/>
    <property type="match status" value="1"/>
</dbReference>
<dbReference type="HOGENOM" id="CLU_033617_0_1_0"/>
<feature type="binding site" evidence="10">
    <location>
        <position position="295"/>
    </location>
    <ligand>
        <name>Zn(2+)</name>
        <dbReference type="ChEBI" id="CHEBI:29105"/>
    </ligand>
</feature>
<dbReference type="OrthoDB" id="9809485at2"/>
<evidence type="ECO:0000256" key="5">
    <source>
        <dbReference type="ARBA" id="ARBA00022741"/>
    </source>
</evidence>
<comment type="similarity">
    <text evidence="10">Belongs to the TRAFAC class YlqF/YawG GTPase family. RsgA subfamily.</text>
</comment>
<feature type="binding site" evidence="10">
    <location>
        <begin position="209"/>
        <end position="217"/>
    </location>
    <ligand>
        <name>GTP</name>
        <dbReference type="ChEBI" id="CHEBI:37565"/>
    </ligand>
</feature>
<dbReference type="GO" id="GO:0005737">
    <property type="term" value="C:cytoplasm"/>
    <property type="evidence" value="ECO:0007669"/>
    <property type="project" value="UniProtKB-SubCell"/>
</dbReference>
<dbReference type="SUPFAM" id="SSF52540">
    <property type="entry name" value="P-loop containing nucleoside triphosphate hydrolases"/>
    <property type="match status" value="1"/>
</dbReference>
<evidence type="ECO:0000259" key="12">
    <source>
        <dbReference type="PROSITE" id="PS51721"/>
    </source>
</evidence>
<feature type="domain" description="CP-type G" evidence="12">
    <location>
        <begin position="109"/>
        <end position="267"/>
    </location>
</feature>
<evidence type="ECO:0000256" key="9">
    <source>
        <dbReference type="ARBA" id="ARBA00023134"/>
    </source>
</evidence>
<comment type="subcellular location">
    <subcellularLocation>
        <location evidence="10">Cytoplasm</location>
    </subcellularLocation>
</comment>
<dbReference type="EC" id="3.6.1.-" evidence="10"/>
<dbReference type="GO" id="GO:0005525">
    <property type="term" value="F:GTP binding"/>
    <property type="evidence" value="ECO:0007669"/>
    <property type="project" value="UniProtKB-UniRule"/>
</dbReference>
<dbReference type="RefSeq" id="WP_015236520.1">
    <property type="nucleotide sequence ID" value="NC_019793.1"/>
</dbReference>
<keyword evidence="4 10" id="KW-0699">rRNA-binding</keyword>
<evidence type="ECO:0000313" key="14">
    <source>
        <dbReference type="Proteomes" id="UP000010467"/>
    </source>
</evidence>
<organism evidence="13 14">
    <name type="scientific">Deinococcus peraridilitoris (strain DSM 19664 / LMG 22246 / CIP 109416 / KR-200)</name>
    <dbReference type="NCBI Taxonomy" id="937777"/>
    <lineage>
        <taxon>Bacteria</taxon>
        <taxon>Thermotogati</taxon>
        <taxon>Deinococcota</taxon>
        <taxon>Deinococci</taxon>
        <taxon>Deinococcales</taxon>
        <taxon>Deinococcaceae</taxon>
        <taxon>Deinococcus</taxon>
    </lineage>
</organism>
<dbReference type="GO" id="GO:0003924">
    <property type="term" value="F:GTPase activity"/>
    <property type="evidence" value="ECO:0007669"/>
    <property type="project" value="UniProtKB-UniRule"/>
</dbReference>
<evidence type="ECO:0000256" key="7">
    <source>
        <dbReference type="ARBA" id="ARBA00022833"/>
    </source>
</evidence>
<dbReference type="Gene3D" id="3.40.50.300">
    <property type="entry name" value="P-loop containing nucleotide triphosphate hydrolases"/>
    <property type="match status" value="1"/>
</dbReference>
<dbReference type="EMBL" id="CP003382">
    <property type="protein sequence ID" value="AFZ68218.1"/>
    <property type="molecule type" value="Genomic_DNA"/>
</dbReference>
<dbReference type="InterPro" id="IPR027417">
    <property type="entry name" value="P-loop_NTPase"/>
</dbReference>
<comment type="subunit">
    <text evidence="10">Monomer. Associates with 30S ribosomal subunit, binds 16S rRNA.</text>
</comment>
<dbReference type="PROSITE" id="PS51721">
    <property type="entry name" value="G_CP"/>
    <property type="match status" value="1"/>
</dbReference>
<keyword evidence="9 10" id="KW-0342">GTP-binding</keyword>
<gene>
    <name evidence="10" type="primary">rsgA</name>
    <name evidence="13" type="ordered locus">Deipe_2754</name>
</gene>
<dbReference type="Gene3D" id="1.10.40.50">
    <property type="entry name" value="Probable gtpase engc, domain 3"/>
    <property type="match status" value="1"/>
</dbReference>
<evidence type="ECO:0000256" key="10">
    <source>
        <dbReference type="HAMAP-Rule" id="MF_01820"/>
    </source>
</evidence>
<dbReference type="NCBIfam" id="TIGR00157">
    <property type="entry name" value="ribosome small subunit-dependent GTPase A"/>
    <property type="match status" value="1"/>
</dbReference>
<keyword evidence="2 10" id="KW-0690">Ribosome biogenesis</keyword>
<dbReference type="PATRIC" id="fig|937777.3.peg.2768"/>
<feature type="binding site" evidence="10">
    <location>
        <position position="301"/>
    </location>
    <ligand>
        <name>Zn(2+)</name>
        <dbReference type="ChEBI" id="CHEBI:29105"/>
    </ligand>
</feature>
<keyword evidence="5 10" id="KW-0547">Nucleotide-binding</keyword>
<dbReference type="GO" id="GO:0042274">
    <property type="term" value="P:ribosomal small subunit biogenesis"/>
    <property type="evidence" value="ECO:0007669"/>
    <property type="project" value="UniProtKB-UniRule"/>
</dbReference>
<feature type="domain" description="EngC GTPase" evidence="11">
    <location>
        <begin position="118"/>
        <end position="265"/>
    </location>
</feature>
<proteinExistence type="inferred from homology"/>
<reference evidence="14" key="1">
    <citation type="submission" date="2012-03" db="EMBL/GenBank/DDBJ databases">
        <title>Complete sequence of chromosome of Deinococcus peraridilitoris DSM 19664.</title>
        <authorList>
            <person name="Lucas S."/>
            <person name="Copeland A."/>
            <person name="Lapidus A."/>
            <person name="Glavina del Rio T."/>
            <person name="Dalin E."/>
            <person name="Tice H."/>
            <person name="Bruce D."/>
            <person name="Goodwin L."/>
            <person name="Pitluck S."/>
            <person name="Peters L."/>
            <person name="Mikhailova N."/>
            <person name="Lu M."/>
            <person name="Kyrpides N."/>
            <person name="Mavromatis K."/>
            <person name="Ivanova N."/>
            <person name="Brettin T."/>
            <person name="Detter J.C."/>
            <person name="Han C."/>
            <person name="Larimer F."/>
            <person name="Land M."/>
            <person name="Hauser L."/>
            <person name="Markowitz V."/>
            <person name="Cheng J.-F."/>
            <person name="Hugenholtz P."/>
            <person name="Woyke T."/>
            <person name="Wu D."/>
            <person name="Pukall R."/>
            <person name="Steenblock K."/>
            <person name="Brambilla E."/>
            <person name="Klenk H.-P."/>
            <person name="Eisen J.A."/>
        </authorList>
    </citation>
    <scope>NUCLEOTIDE SEQUENCE [LARGE SCALE GENOMIC DNA]</scope>
    <source>
        <strain evidence="14">DSM 19664 / LMG 22246 / CIP 109416 / KR-200</strain>
    </source>
</reference>
<feature type="binding site" evidence="10">
    <location>
        <position position="293"/>
    </location>
    <ligand>
        <name>Zn(2+)</name>
        <dbReference type="ChEBI" id="CHEBI:29105"/>
    </ligand>
</feature>
<comment type="function">
    <text evidence="10">One of several proteins that assist in the late maturation steps of the functional core of the 30S ribosomal subunit. Helps release RbfA from mature subunits. May play a role in the assembly of ribosomal proteins into the subunit. Circularly permuted GTPase that catalyzes slow GTP hydrolysis, GTPase activity is stimulated by the 30S ribosomal subunit.</text>
</comment>
<dbReference type="eggNOG" id="COG1162">
    <property type="taxonomic scope" value="Bacteria"/>
</dbReference>
<dbReference type="Pfam" id="PF03193">
    <property type="entry name" value="RsgA_GTPase"/>
    <property type="match status" value="1"/>
</dbReference>
<dbReference type="CDD" id="cd01854">
    <property type="entry name" value="YjeQ_EngC"/>
    <property type="match status" value="1"/>
</dbReference>
<evidence type="ECO:0000256" key="4">
    <source>
        <dbReference type="ARBA" id="ARBA00022730"/>
    </source>
</evidence>
<evidence type="ECO:0000259" key="11">
    <source>
        <dbReference type="PROSITE" id="PS50936"/>
    </source>
</evidence>
<dbReference type="KEGG" id="dpd:Deipe_2754"/>
<comment type="cofactor">
    <cofactor evidence="10">
        <name>Zn(2+)</name>
        <dbReference type="ChEBI" id="CHEBI:29105"/>
    </cofactor>
    <text evidence="10">Binds 1 zinc ion per subunit.</text>
</comment>